<feature type="domain" description="Reverse transcriptase" evidence="4">
    <location>
        <begin position="332"/>
        <end position="605"/>
    </location>
</feature>
<evidence type="ECO:0000313" key="5">
    <source>
        <dbReference type="EMBL" id="GBG68904.1"/>
    </source>
</evidence>
<dbReference type="PROSITE" id="PS50878">
    <property type="entry name" value="RT_POL"/>
    <property type="match status" value="1"/>
</dbReference>
<feature type="compositionally biased region" description="Basic residues" evidence="2">
    <location>
        <begin position="181"/>
        <end position="192"/>
    </location>
</feature>
<evidence type="ECO:0000313" key="6">
    <source>
        <dbReference type="Proteomes" id="UP000265515"/>
    </source>
</evidence>
<keyword evidence="6" id="KW-1185">Reference proteome</keyword>
<dbReference type="GO" id="GO:0003676">
    <property type="term" value="F:nucleic acid binding"/>
    <property type="evidence" value="ECO:0007669"/>
    <property type="project" value="InterPro"/>
</dbReference>
<dbReference type="EMBL" id="BFEA01000107">
    <property type="protein sequence ID" value="GBG68904.1"/>
    <property type="molecule type" value="Genomic_DNA"/>
</dbReference>
<evidence type="ECO:0000256" key="1">
    <source>
        <dbReference type="PROSITE-ProRule" id="PRU00047"/>
    </source>
</evidence>
<reference evidence="5 6" key="1">
    <citation type="journal article" date="2018" name="Cell">
        <title>The Chara Genome: Secondary Complexity and Implications for Plant Terrestrialization.</title>
        <authorList>
            <person name="Nishiyama T."/>
            <person name="Sakayama H."/>
            <person name="Vries J.D."/>
            <person name="Buschmann H."/>
            <person name="Saint-Marcoux D."/>
            <person name="Ullrich K.K."/>
            <person name="Haas F.B."/>
            <person name="Vanderstraeten L."/>
            <person name="Becker D."/>
            <person name="Lang D."/>
            <person name="Vosolsobe S."/>
            <person name="Rombauts S."/>
            <person name="Wilhelmsson P.K.I."/>
            <person name="Janitza P."/>
            <person name="Kern R."/>
            <person name="Heyl A."/>
            <person name="Rumpler F."/>
            <person name="Villalobos L.I.A.C."/>
            <person name="Clay J.M."/>
            <person name="Skokan R."/>
            <person name="Toyoda A."/>
            <person name="Suzuki Y."/>
            <person name="Kagoshima H."/>
            <person name="Schijlen E."/>
            <person name="Tajeshwar N."/>
            <person name="Catarino B."/>
            <person name="Hetherington A.J."/>
            <person name="Saltykova A."/>
            <person name="Bonnot C."/>
            <person name="Breuninger H."/>
            <person name="Symeonidi A."/>
            <person name="Radhakrishnan G.V."/>
            <person name="Van Nieuwerburgh F."/>
            <person name="Deforce D."/>
            <person name="Chang C."/>
            <person name="Karol K.G."/>
            <person name="Hedrich R."/>
            <person name="Ulvskov P."/>
            <person name="Glockner G."/>
            <person name="Delwiche C.F."/>
            <person name="Petrasek J."/>
            <person name="Van de Peer Y."/>
            <person name="Friml J."/>
            <person name="Beilby M."/>
            <person name="Dolan L."/>
            <person name="Kohara Y."/>
            <person name="Sugano S."/>
            <person name="Fujiyama A."/>
            <person name="Delaux P.-M."/>
            <person name="Quint M."/>
            <person name="TheiBen G."/>
            <person name="Hagemann M."/>
            <person name="Harholt J."/>
            <person name="Dunand C."/>
            <person name="Zachgo S."/>
            <person name="Langdale J."/>
            <person name="Maumus F."/>
            <person name="Straeten D.V.D."/>
            <person name="Gould S.B."/>
            <person name="Rensing S.A."/>
        </authorList>
    </citation>
    <scope>NUCLEOTIDE SEQUENCE [LARGE SCALE GENOMIC DNA]</scope>
    <source>
        <strain evidence="5 6">S276</strain>
    </source>
</reference>
<feature type="region of interest" description="Disordered" evidence="2">
    <location>
        <begin position="169"/>
        <end position="193"/>
    </location>
</feature>
<dbReference type="Gene3D" id="4.10.60.10">
    <property type="entry name" value="Zinc finger, CCHC-type"/>
    <property type="match status" value="1"/>
</dbReference>
<dbReference type="PROSITE" id="PS50158">
    <property type="entry name" value="ZF_CCHC"/>
    <property type="match status" value="1"/>
</dbReference>
<keyword evidence="1" id="KW-0863">Zinc-finger</keyword>
<dbReference type="GO" id="GO:0008270">
    <property type="term" value="F:zinc ion binding"/>
    <property type="evidence" value="ECO:0007669"/>
    <property type="project" value="UniProtKB-KW"/>
</dbReference>
<keyword evidence="1" id="KW-0479">Metal-binding</keyword>
<accession>A0A388KFS2</accession>
<comment type="caution">
    <text evidence="5">The sequence shown here is derived from an EMBL/GenBank/DDBJ whole genome shotgun (WGS) entry which is preliminary data.</text>
</comment>
<dbReference type="Gramene" id="GBG68904">
    <property type="protein sequence ID" value="GBG68904"/>
    <property type="gene ID" value="CBR_g3603"/>
</dbReference>
<evidence type="ECO:0000259" key="4">
    <source>
        <dbReference type="PROSITE" id="PS50878"/>
    </source>
</evidence>
<dbReference type="STRING" id="69332.A0A388KFS2"/>
<dbReference type="SUPFAM" id="SSF57756">
    <property type="entry name" value="Retrovirus zinc finger-like domains"/>
    <property type="match status" value="1"/>
</dbReference>
<evidence type="ECO:0008006" key="7">
    <source>
        <dbReference type="Google" id="ProtNLM"/>
    </source>
</evidence>
<dbReference type="Pfam" id="PF00098">
    <property type="entry name" value="zf-CCHC"/>
    <property type="match status" value="1"/>
</dbReference>
<keyword evidence="1" id="KW-0862">Zinc</keyword>
<sequence length="722" mass="80988">MFLTNGPGGNNLGAYGNGNIGYNGTNYGEGRVGAHANGGAMGGGEGYSAGGNGGGGLGGGGVCFNCGKPGHFARDCWAWLGKPYQHNQGDPELEEIKEYHRQAMRERIEQKEKKRIEEEKKAKEEEENRRNQDFARKMEEFKLQLRVDLNEEWRKKNLEAERATLEAKKKTVTRRLNQGSRSKKSNGKGRRTRFTELSNELVPRFVRNAKNITKPGRGVHSEAVLQAILDATKHQKGRVSRPELLPGTFRCEKHRSLAWTDEAKRDWGKRFAGQVLTQVDRNSGDTTVFCPVLYRHGFGKLFTWNTNYITVGRAKEEAELMKKYREDFRECGLESIGEWKPNGRLGTAYVIPKHKDLERWRPIAPASSDPAALAKKRVARALHTLLCRLPVHESFYLNSISKLSERLGATTVRLKASGCTKVEGRCYNIKEMFFRIPHSEVVHSVESLLKRYIDKGWRYVKVSFHGKACVISETKKRLDGYVSISLPALLKAVHYDLQHSSIRCGGKLMQKVFGIPMGKSTSPILTSITCAMSERKLLGSLGSDRKLVGGWRIMDDIFVIVGSSDTSGRCPEDIFRAFEECYDTKLEIVRKDDCGVTWSFVGGTFFIGNKPLQQHFVPNGKNTDALYEKGKMVFQTMQDYSSYSDKAVKKTVWAATLRRLWDHTMCKKLVLGAIALAVCEADLRGYAPEVSLGALAKLAKTARNEYVDKMLAIFRCAAALGR</sequence>
<feature type="domain" description="CCHC-type" evidence="3">
    <location>
        <begin position="63"/>
        <end position="76"/>
    </location>
</feature>
<name>A0A388KFS2_CHABU</name>
<protein>
    <recommendedName>
        <fullName evidence="7">CCHC-type domain-containing protein</fullName>
    </recommendedName>
</protein>
<dbReference type="InterPro" id="IPR001878">
    <property type="entry name" value="Znf_CCHC"/>
</dbReference>
<dbReference type="Proteomes" id="UP000265515">
    <property type="component" value="Unassembled WGS sequence"/>
</dbReference>
<feature type="region of interest" description="Disordered" evidence="2">
    <location>
        <begin position="111"/>
        <end position="131"/>
    </location>
</feature>
<proteinExistence type="predicted"/>
<evidence type="ECO:0000256" key="2">
    <source>
        <dbReference type="SAM" id="MobiDB-lite"/>
    </source>
</evidence>
<gene>
    <name evidence="5" type="ORF">CBR_g3603</name>
</gene>
<dbReference type="SMART" id="SM00343">
    <property type="entry name" value="ZnF_C2HC"/>
    <property type="match status" value="1"/>
</dbReference>
<evidence type="ECO:0000259" key="3">
    <source>
        <dbReference type="PROSITE" id="PS50158"/>
    </source>
</evidence>
<organism evidence="5 6">
    <name type="scientific">Chara braunii</name>
    <name type="common">Braun's stonewort</name>
    <dbReference type="NCBI Taxonomy" id="69332"/>
    <lineage>
        <taxon>Eukaryota</taxon>
        <taxon>Viridiplantae</taxon>
        <taxon>Streptophyta</taxon>
        <taxon>Charophyceae</taxon>
        <taxon>Charales</taxon>
        <taxon>Characeae</taxon>
        <taxon>Chara</taxon>
    </lineage>
</organism>
<dbReference type="InterPro" id="IPR036875">
    <property type="entry name" value="Znf_CCHC_sf"/>
</dbReference>
<dbReference type="AlphaFoldDB" id="A0A388KFS2"/>
<dbReference type="InterPro" id="IPR000477">
    <property type="entry name" value="RT_dom"/>
</dbReference>